<evidence type="ECO:0000313" key="2">
    <source>
        <dbReference type="EMBL" id="QXH52813.1"/>
    </source>
</evidence>
<name>A0ABX8NAN5_9PSED</name>
<accession>A0ABX8NAN5</accession>
<protein>
    <submittedName>
        <fullName evidence="2">DUF1266 domain-containing protein</fullName>
    </submittedName>
</protein>
<gene>
    <name evidence="2" type="ORF">KSS94_06705</name>
</gene>
<dbReference type="RefSeq" id="WP_217842239.1">
    <property type="nucleotide sequence ID" value="NZ_CP077076.1"/>
</dbReference>
<dbReference type="InterPro" id="IPR009677">
    <property type="entry name" value="DUF1266"/>
</dbReference>
<proteinExistence type="predicted"/>
<feature type="domain" description="DUF1266" evidence="1">
    <location>
        <begin position="38"/>
        <end position="178"/>
    </location>
</feature>
<reference evidence="2" key="1">
    <citation type="journal article" date="2021" name="Microorganisms">
        <title>The Ever-Expanding Pseudomonas Genus: Description of 43 New Species and Partition of the Pseudomonas putida Group.</title>
        <authorList>
            <person name="Girard L."/>
            <person name="Lood C."/>
            <person name="Hofte M."/>
            <person name="Vandamme P."/>
            <person name="Rokni-Zadeh H."/>
            <person name="van Noort V."/>
            <person name="Lavigne R."/>
            <person name="De Mot R."/>
        </authorList>
    </citation>
    <scope>NUCLEOTIDE SEQUENCE</scope>
    <source>
        <strain evidence="2">COW40</strain>
    </source>
</reference>
<evidence type="ECO:0000259" key="1">
    <source>
        <dbReference type="Pfam" id="PF06889"/>
    </source>
</evidence>
<organism evidence="2 3">
    <name type="scientific">Pseudomonas fakonensis</name>
    <dbReference type="NCBI Taxonomy" id="2842355"/>
    <lineage>
        <taxon>Bacteria</taxon>
        <taxon>Pseudomonadati</taxon>
        <taxon>Pseudomonadota</taxon>
        <taxon>Gammaproteobacteria</taxon>
        <taxon>Pseudomonadales</taxon>
        <taxon>Pseudomonadaceae</taxon>
        <taxon>Pseudomonas</taxon>
    </lineage>
</organism>
<keyword evidence="3" id="KW-1185">Reference proteome</keyword>
<sequence length="231" mass="26442">MDEPAQNWLHALSAPMAALNGASYTAPDYYEDEEQADLERWWGISNRAQLLGMLGMADTGHATELAGAYWQYQRCLPSQWQALLDSLEPRQRILHQYAAHTFPDCGPGGTRAWDLARMGYLLRAGLKKSYISLDESLYLHYRLALRARHYYNRWDRYLAGYLFGKALWNIANDSSDEQLAAGLERQGSDHWNRCIVLNLRHGAQDLLAGLPWDMELPEPPRPATLEEDCWS</sequence>
<evidence type="ECO:0000313" key="3">
    <source>
        <dbReference type="Proteomes" id="UP001046350"/>
    </source>
</evidence>
<dbReference type="EMBL" id="CP077076">
    <property type="protein sequence ID" value="QXH52813.1"/>
    <property type="molecule type" value="Genomic_DNA"/>
</dbReference>
<dbReference type="Pfam" id="PF06889">
    <property type="entry name" value="DUF1266"/>
    <property type="match status" value="1"/>
</dbReference>
<dbReference type="Proteomes" id="UP001046350">
    <property type="component" value="Chromosome"/>
</dbReference>